<dbReference type="EMBL" id="JAQMWT010000084">
    <property type="protein sequence ID" value="KAJ8611033.1"/>
    <property type="molecule type" value="Genomic_DNA"/>
</dbReference>
<dbReference type="Pfam" id="PF00264">
    <property type="entry name" value="Tyrosinase"/>
    <property type="match status" value="1"/>
</dbReference>
<evidence type="ECO:0000259" key="3">
    <source>
        <dbReference type="Pfam" id="PF00264"/>
    </source>
</evidence>
<dbReference type="InterPro" id="IPR002227">
    <property type="entry name" value="Tyrosinase_Cu-bd"/>
</dbReference>
<gene>
    <name evidence="4" type="ORF">CTAYLR_007058</name>
</gene>
<dbReference type="PANTHER" id="PTHR11474:SF126">
    <property type="entry name" value="TYROSINASE-LIKE PROTEIN TYR-1-RELATED"/>
    <property type="match status" value="1"/>
</dbReference>
<name>A0AAD7UKW7_9STRA</name>
<proteinExistence type="predicted"/>
<keyword evidence="1" id="KW-0479">Metal-binding</keyword>
<dbReference type="InterPro" id="IPR050316">
    <property type="entry name" value="Tyrosinase/Hemocyanin"/>
</dbReference>
<comment type="caution">
    <text evidence="4">The sequence shown here is derived from an EMBL/GenBank/DDBJ whole genome shotgun (WGS) entry which is preliminary data.</text>
</comment>
<protein>
    <recommendedName>
        <fullName evidence="3">Tyrosinase copper-binding domain-containing protein</fullName>
    </recommendedName>
</protein>
<dbReference type="InterPro" id="IPR008922">
    <property type="entry name" value="Di-copper_centre_dom_sf"/>
</dbReference>
<dbReference type="Proteomes" id="UP001230188">
    <property type="component" value="Unassembled WGS sequence"/>
</dbReference>
<evidence type="ECO:0000313" key="5">
    <source>
        <dbReference type="Proteomes" id="UP001230188"/>
    </source>
</evidence>
<evidence type="ECO:0000256" key="2">
    <source>
        <dbReference type="ARBA" id="ARBA00023008"/>
    </source>
</evidence>
<dbReference type="PANTHER" id="PTHR11474">
    <property type="entry name" value="TYROSINASE FAMILY MEMBER"/>
    <property type="match status" value="1"/>
</dbReference>
<reference evidence="4" key="1">
    <citation type="submission" date="2023-01" db="EMBL/GenBank/DDBJ databases">
        <title>Metagenome sequencing of chrysophaentin producing Chrysophaeum taylorii.</title>
        <authorList>
            <person name="Davison J."/>
            <person name="Bewley C."/>
        </authorList>
    </citation>
    <scope>NUCLEOTIDE SEQUENCE</scope>
    <source>
        <strain evidence="4">NIES-1699</strain>
    </source>
</reference>
<evidence type="ECO:0000313" key="4">
    <source>
        <dbReference type="EMBL" id="KAJ8611033.1"/>
    </source>
</evidence>
<dbReference type="AlphaFoldDB" id="A0AAD7UKW7"/>
<keyword evidence="2" id="KW-0186">Copper</keyword>
<dbReference type="SUPFAM" id="SSF48056">
    <property type="entry name" value="Di-copper centre-containing domain"/>
    <property type="match status" value="1"/>
</dbReference>
<accession>A0AAD7UKW7</accession>
<dbReference type="GO" id="GO:0046872">
    <property type="term" value="F:metal ion binding"/>
    <property type="evidence" value="ECO:0007669"/>
    <property type="project" value="UniProtKB-KW"/>
</dbReference>
<evidence type="ECO:0000256" key="1">
    <source>
        <dbReference type="ARBA" id="ARBA00022723"/>
    </source>
</evidence>
<dbReference type="GO" id="GO:0016491">
    <property type="term" value="F:oxidoreductase activity"/>
    <property type="evidence" value="ECO:0007669"/>
    <property type="project" value="InterPro"/>
</dbReference>
<keyword evidence="5" id="KW-1185">Reference proteome</keyword>
<organism evidence="4 5">
    <name type="scientific">Chrysophaeum taylorii</name>
    <dbReference type="NCBI Taxonomy" id="2483200"/>
    <lineage>
        <taxon>Eukaryota</taxon>
        <taxon>Sar</taxon>
        <taxon>Stramenopiles</taxon>
        <taxon>Ochrophyta</taxon>
        <taxon>Pelagophyceae</taxon>
        <taxon>Pelagomonadales</taxon>
        <taxon>Pelagomonadaceae</taxon>
        <taxon>Chrysophaeum</taxon>
    </lineage>
</organism>
<dbReference type="Gene3D" id="1.10.1280.10">
    <property type="entry name" value="Di-copper center containing domain from catechol oxidase"/>
    <property type="match status" value="1"/>
</dbReference>
<feature type="domain" description="Tyrosinase copper-binding" evidence="3">
    <location>
        <begin position="143"/>
        <end position="308"/>
    </location>
</feature>
<sequence>MYGDGPIGDALYPFEHLVDVAVPTRHQLTTFEAGEWRVVRAGRVVAKSDVVTSLFEAHYPGPGEYAVEVIVAKSTKVELYAVSARRVRREIRSLPPPERERFLSALHTVYSTPDDEGLERFGPDFLSIAWLVREHLYGAASRECDHWHDDAGFMNHHVAITWQLEKSLTSVDSRTAVPYWDYTFDAAAYGKKWATSPIFDWFGPANPNNTDHVVDAGRWGYTGIMEHARAYSNVTNPYGLLRSPWNTNKVPFVMRSSYVLGEYAGGFSTFPSCEEFSEALMANVWIGQTFNQLNGGFHGPVHIMLGGYWGWDRRIWNSATTTKVVDSNKKELNAVMFLLFAKFLWRQGYSRCPEKCSKDVPQSECRCDCPTEILGGRSPSDVLNTTGAFALEAYFGGQNVSSDEMLRALCQIGFPGELFTSAAPQDPLFWPLHGNAERFLQYARILKARGILDYDETWGYEHSPDLASDTGVVCDWTGVVGMHMPECTRGTCPGHREADILPFDNLFPDLLTNGEFYKLIHPYSTAMPYVYDSLTSWPGCDGGVIGDQSILAAAATKQAD</sequence>